<evidence type="ECO:0000256" key="4">
    <source>
        <dbReference type="ARBA" id="ARBA00023163"/>
    </source>
</evidence>
<reference evidence="7" key="1">
    <citation type="journal article" date="2023" name="Mol. Biol. Evol.">
        <title>Third-Generation Sequencing Reveals the Adaptive Role of the Epigenome in Three Deep-Sea Polychaetes.</title>
        <authorList>
            <person name="Perez M."/>
            <person name="Aroh O."/>
            <person name="Sun Y."/>
            <person name="Lan Y."/>
            <person name="Juniper S.K."/>
            <person name="Young C.R."/>
            <person name="Angers B."/>
            <person name="Qian P.Y."/>
        </authorList>
    </citation>
    <scope>NUCLEOTIDE SEQUENCE</scope>
    <source>
        <strain evidence="7">P08H-3</strain>
    </source>
</reference>
<evidence type="ECO:0000313" key="8">
    <source>
        <dbReference type="Proteomes" id="UP001208570"/>
    </source>
</evidence>
<protein>
    <recommendedName>
        <fullName evidence="9">Transcriptional adapter 3</fullName>
    </recommendedName>
</protein>
<dbReference type="PANTHER" id="PTHR13556">
    <property type="entry name" value="TRANSCRIPTIONAL ADAPTER 3-RELATED"/>
    <property type="match status" value="1"/>
</dbReference>
<feature type="compositionally biased region" description="Basic and acidic residues" evidence="6">
    <location>
        <begin position="93"/>
        <end position="107"/>
    </location>
</feature>
<evidence type="ECO:0000313" key="7">
    <source>
        <dbReference type="EMBL" id="KAK2161413.1"/>
    </source>
</evidence>
<name>A0AAD9JZN6_9ANNE</name>
<sequence length="289" mass="32410">MKGKGKGERREEPKDCPLHFPDLTQVDHVAECPTYSSVLQRSEGEAIGIDELDILQTELEILLASVAKRMRQLESEINPETTVPSPGGKRTGKGTEEKSSKRFKDSSGKATLPPSYKPTKGKGQVTSEDMKFLEEVMRMHEDEAEYYKIPSLGAKLNKKPGVNNNNNKNSNVNEASAMLKKIEDRDDEQSPFGPLTQRLVQALIEENVMAPLDDTPISEADDEILNELHKKQHELKAISQHNLMVMEAFRKVQAAKQKKKPPTKKERDAALKALKEREIIVKQLEAATE</sequence>
<dbReference type="InterPro" id="IPR019340">
    <property type="entry name" value="Histone_AcTrfase_su3"/>
</dbReference>
<evidence type="ECO:0000256" key="5">
    <source>
        <dbReference type="ARBA" id="ARBA00023242"/>
    </source>
</evidence>
<organism evidence="7 8">
    <name type="scientific">Paralvinella palmiformis</name>
    <dbReference type="NCBI Taxonomy" id="53620"/>
    <lineage>
        <taxon>Eukaryota</taxon>
        <taxon>Metazoa</taxon>
        <taxon>Spiralia</taxon>
        <taxon>Lophotrochozoa</taxon>
        <taxon>Annelida</taxon>
        <taxon>Polychaeta</taxon>
        <taxon>Sedentaria</taxon>
        <taxon>Canalipalpata</taxon>
        <taxon>Terebellida</taxon>
        <taxon>Terebelliformia</taxon>
        <taxon>Alvinellidae</taxon>
        <taxon>Paralvinella</taxon>
    </lineage>
</organism>
<dbReference type="AlphaFoldDB" id="A0AAD9JZN6"/>
<comment type="caution">
    <text evidence="7">The sequence shown here is derived from an EMBL/GenBank/DDBJ whole genome shotgun (WGS) entry which is preliminary data.</text>
</comment>
<dbReference type="Pfam" id="PF10198">
    <property type="entry name" value="Ada3"/>
    <property type="match status" value="1"/>
</dbReference>
<evidence type="ECO:0000256" key="3">
    <source>
        <dbReference type="ARBA" id="ARBA00023015"/>
    </source>
</evidence>
<evidence type="ECO:0000256" key="6">
    <source>
        <dbReference type="SAM" id="MobiDB-lite"/>
    </source>
</evidence>
<dbReference type="EMBL" id="JAODUP010000117">
    <property type="protein sequence ID" value="KAK2161413.1"/>
    <property type="molecule type" value="Genomic_DNA"/>
</dbReference>
<dbReference type="Proteomes" id="UP001208570">
    <property type="component" value="Unassembled WGS sequence"/>
</dbReference>
<gene>
    <name evidence="7" type="ORF">LSH36_117g05068</name>
</gene>
<evidence type="ECO:0000256" key="1">
    <source>
        <dbReference type="ARBA" id="ARBA00004123"/>
    </source>
</evidence>
<comment type="similarity">
    <text evidence="2">Belongs to the NGG1 family.</text>
</comment>
<dbReference type="GO" id="GO:0006357">
    <property type="term" value="P:regulation of transcription by RNA polymerase II"/>
    <property type="evidence" value="ECO:0007669"/>
    <property type="project" value="TreeGrafter"/>
</dbReference>
<keyword evidence="4" id="KW-0804">Transcription</keyword>
<evidence type="ECO:0000256" key="2">
    <source>
        <dbReference type="ARBA" id="ARBA00005330"/>
    </source>
</evidence>
<keyword evidence="3" id="KW-0805">Transcription regulation</keyword>
<comment type="subcellular location">
    <subcellularLocation>
        <location evidence="1">Nucleus</location>
    </subcellularLocation>
</comment>
<feature type="region of interest" description="Disordered" evidence="6">
    <location>
        <begin position="1"/>
        <end position="20"/>
    </location>
</feature>
<proteinExistence type="inferred from homology"/>
<keyword evidence="8" id="KW-1185">Reference proteome</keyword>
<keyword evidence="5" id="KW-0539">Nucleus</keyword>
<dbReference type="GO" id="GO:0005634">
    <property type="term" value="C:nucleus"/>
    <property type="evidence" value="ECO:0007669"/>
    <property type="project" value="UniProtKB-SubCell"/>
</dbReference>
<dbReference type="GO" id="GO:0003713">
    <property type="term" value="F:transcription coactivator activity"/>
    <property type="evidence" value="ECO:0007669"/>
    <property type="project" value="TreeGrafter"/>
</dbReference>
<dbReference type="PANTHER" id="PTHR13556:SF2">
    <property type="entry name" value="TRANSCRIPTIONAL ADAPTER 3"/>
    <property type="match status" value="1"/>
</dbReference>
<accession>A0AAD9JZN6</accession>
<feature type="region of interest" description="Disordered" evidence="6">
    <location>
        <begin position="75"/>
        <end position="127"/>
    </location>
</feature>
<dbReference type="GO" id="GO:0000124">
    <property type="term" value="C:SAGA complex"/>
    <property type="evidence" value="ECO:0007669"/>
    <property type="project" value="TreeGrafter"/>
</dbReference>
<feature type="compositionally biased region" description="Basic and acidic residues" evidence="6">
    <location>
        <begin position="1"/>
        <end position="17"/>
    </location>
</feature>
<evidence type="ECO:0008006" key="9">
    <source>
        <dbReference type="Google" id="ProtNLM"/>
    </source>
</evidence>